<sequence length="428" mass="46624">MDNNDIYVSLDVGTTEVKVMIGEMSAGMLNIIGVGKAPSTGIKKGTVVDIDATVASIRQATEEAERMVGVSINQVVVGINGNHIELQPCQGIVAVSNPNKEIGQEDIDRVMDAAQVVSIPRDREVVDIVPNQFIVDGYDEINDPTGMIGVRLEMEGMLITGSKTVLHNLLRCVEKAGLVISDIYLQPLAAGEVSVSKDERSLGVALVDIGGSQTTISTFRDGSLETLKVAPIGGAHVTNDLSVGLRVTQAEAERVKVEHGHAYLDDTSDEVLATVHPMGGHDPEEYSQRDLAHVIEPRMEEILEIIVEELTGIGDIPGGVVLTGGAVMVPGTLELAREILGRNVRMAIPDYIGVREPKYTNGVGLIEFAHLHVRMNDMEEMVVATQDEEEQPAFRKTRKSNKQREEQREKDSPGVRKRVRSFFKVFFE</sequence>
<dbReference type="SMART" id="SM00842">
    <property type="entry name" value="FtsA"/>
    <property type="match status" value="1"/>
</dbReference>
<keyword evidence="3 5" id="KW-0472">Membrane</keyword>
<organism evidence="9 10">
    <name type="scientific">Salicibibacter kimchii</name>
    <dbReference type="NCBI Taxonomy" id="2099786"/>
    <lineage>
        <taxon>Bacteria</taxon>
        <taxon>Bacillati</taxon>
        <taxon>Bacillota</taxon>
        <taxon>Bacilli</taxon>
        <taxon>Bacillales</taxon>
        <taxon>Bacillaceae</taxon>
        <taxon>Salicibibacter</taxon>
    </lineage>
</organism>
<dbReference type="GO" id="GO:0009898">
    <property type="term" value="C:cytoplasmic side of plasma membrane"/>
    <property type="evidence" value="ECO:0007669"/>
    <property type="project" value="UniProtKB-UniRule"/>
</dbReference>
<dbReference type="Proteomes" id="UP000252100">
    <property type="component" value="Chromosome"/>
</dbReference>
<evidence type="ECO:0000256" key="6">
    <source>
        <dbReference type="PIRNR" id="PIRNR003101"/>
    </source>
</evidence>
<evidence type="ECO:0000256" key="4">
    <source>
        <dbReference type="ARBA" id="ARBA00023306"/>
    </source>
</evidence>
<dbReference type="Gene3D" id="3.30.1490.110">
    <property type="match status" value="1"/>
</dbReference>
<dbReference type="EMBL" id="CP031092">
    <property type="protein sequence ID" value="AXF55470.1"/>
    <property type="molecule type" value="Genomic_DNA"/>
</dbReference>
<dbReference type="AlphaFoldDB" id="A0A345BWY9"/>
<dbReference type="RefSeq" id="WP_114371479.1">
    <property type="nucleotide sequence ID" value="NZ_CP031092.1"/>
</dbReference>
<name>A0A345BWY9_9BACI</name>
<dbReference type="GO" id="GO:0043093">
    <property type="term" value="P:FtsZ-dependent cytokinesis"/>
    <property type="evidence" value="ECO:0007669"/>
    <property type="project" value="UniProtKB-UniRule"/>
</dbReference>
<reference evidence="9 10" key="1">
    <citation type="journal article" date="2018" name="J. Microbiol.">
        <title>Salicibibacter kimchii gen. nov., sp. nov., a moderately halophilic and alkalitolerant bacterium in the family Bacillaceae, isolated from kimchi.</title>
        <authorList>
            <person name="Jang J.Y."/>
            <person name="Oh Y.J."/>
            <person name="Lim S.K."/>
            <person name="Park H.K."/>
            <person name="Lee C."/>
            <person name="Kim J.Y."/>
            <person name="Lee M.A."/>
            <person name="Choi H.J."/>
        </authorList>
    </citation>
    <scope>NUCLEOTIDE SEQUENCE [LARGE SCALE GENOMIC DNA]</scope>
    <source>
        <strain evidence="9 10">NKC1-1</strain>
    </source>
</reference>
<dbReference type="InterPro" id="IPR050696">
    <property type="entry name" value="FtsA/MreB"/>
</dbReference>
<accession>A0A345BWY9</accession>
<dbReference type="SUPFAM" id="SSF53067">
    <property type="entry name" value="Actin-like ATPase domain"/>
    <property type="match status" value="2"/>
</dbReference>
<protein>
    <recommendedName>
        <fullName evidence="5 6">Cell division protein FtsA</fullName>
    </recommendedName>
</protein>
<dbReference type="InterPro" id="IPR003494">
    <property type="entry name" value="SHS2_FtsA"/>
</dbReference>
<feature type="domain" description="SHS2" evidence="8">
    <location>
        <begin position="7"/>
        <end position="194"/>
    </location>
</feature>
<proteinExistence type="inferred from homology"/>
<comment type="subunit">
    <text evidence="5">Self-interacts. Interacts with FtsZ.</text>
</comment>
<dbReference type="PIRSF" id="PIRSF003101">
    <property type="entry name" value="FtsA"/>
    <property type="match status" value="1"/>
</dbReference>
<dbReference type="PANTHER" id="PTHR32432:SF4">
    <property type="entry name" value="CELL DIVISION PROTEIN FTSA"/>
    <property type="match status" value="1"/>
</dbReference>
<evidence type="ECO:0000313" key="10">
    <source>
        <dbReference type="Proteomes" id="UP000252100"/>
    </source>
</evidence>
<dbReference type="NCBIfam" id="TIGR01174">
    <property type="entry name" value="ftsA"/>
    <property type="match status" value="1"/>
</dbReference>
<dbReference type="InterPro" id="IPR020823">
    <property type="entry name" value="Cell_div_FtsA"/>
</dbReference>
<comment type="subcellular location">
    <subcellularLocation>
        <location evidence="5">Cell membrane</location>
        <topology evidence="5">Peripheral membrane protein</topology>
        <orientation evidence="5">Cytoplasmic side</orientation>
    </subcellularLocation>
    <text evidence="5">Localizes to the Z ring in an FtsZ-dependent manner. Targeted to the membrane through a conserved C-terminal amphipathic helix.</text>
</comment>
<dbReference type="FunFam" id="3.30.1490.110:FF:000003">
    <property type="entry name" value="Cell division protein FtsA"/>
    <property type="match status" value="1"/>
</dbReference>
<evidence type="ECO:0000313" key="9">
    <source>
        <dbReference type="EMBL" id="AXF55470.1"/>
    </source>
</evidence>
<dbReference type="GO" id="GO:0032153">
    <property type="term" value="C:cell division site"/>
    <property type="evidence" value="ECO:0007669"/>
    <property type="project" value="UniProtKB-UniRule"/>
</dbReference>
<dbReference type="PANTHER" id="PTHR32432">
    <property type="entry name" value="CELL DIVISION PROTEIN FTSA-RELATED"/>
    <property type="match status" value="1"/>
</dbReference>
<keyword evidence="10" id="KW-1185">Reference proteome</keyword>
<evidence type="ECO:0000256" key="2">
    <source>
        <dbReference type="ARBA" id="ARBA00022618"/>
    </source>
</evidence>
<dbReference type="InterPro" id="IPR043129">
    <property type="entry name" value="ATPase_NBD"/>
</dbReference>
<dbReference type="Pfam" id="PF02491">
    <property type="entry name" value="SHS2_FTSA"/>
    <property type="match status" value="1"/>
</dbReference>
<evidence type="ECO:0000259" key="8">
    <source>
        <dbReference type="SMART" id="SM00842"/>
    </source>
</evidence>
<evidence type="ECO:0000256" key="1">
    <source>
        <dbReference type="ARBA" id="ARBA00022475"/>
    </source>
</evidence>
<evidence type="ECO:0000256" key="5">
    <source>
        <dbReference type="HAMAP-Rule" id="MF_02033"/>
    </source>
</evidence>
<keyword evidence="4 5" id="KW-0131">Cell cycle</keyword>
<keyword evidence="1 5" id="KW-1003">Cell membrane</keyword>
<dbReference type="OrthoDB" id="9768127at2"/>
<dbReference type="Pfam" id="PF14450">
    <property type="entry name" value="FtsA"/>
    <property type="match status" value="1"/>
</dbReference>
<evidence type="ECO:0000256" key="7">
    <source>
        <dbReference type="SAM" id="MobiDB-lite"/>
    </source>
</evidence>
<keyword evidence="2 5" id="KW-0132">Cell division</keyword>
<dbReference type="Gene3D" id="3.30.420.40">
    <property type="match status" value="2"/>
</dbReference>
<feature type="compositionally biased region" description="Basic and acidic residues" evidence="7">
    <location>
        <begin position="402"/>
        <end position="414"/>
    </location>
</feature>
<dbReference type="CDD" id="cd24048">
    <property type="entry name" value="ASKHA_NBD_FtsA"/>
    <property type="match status" value="1"/>
</dbReference>
<dbReference type="HAMAP" id="MF_02033">
    <property type="entry name" value="FtsA"/>
    <property type="match status" value="1"/>
</dbReference>
<comment type="function">
    <text evidence="5 6">Cell division protein that is involved in the assembly of the Z ring. May serve as a membrane anchor for the Z ring.</text>
</comment>
<feature type="region of interest" description="Disordered" evidence="7">
    <location>
        <begin position="386"/>
        <end position="415"/>
    </location>
</feature>
<dbReference type="KEGG" id="rue:DT065_05160"/>
<comment type="similarity">
    <text evidence="5 6">Belongs to the FtsA/MreB family.</text>
</comment>
<gene>
    <name evidence="5 9" type="primary">ftsA</name>
    <name evidence="9" type="ORF">DT065_05160</name>
</gene>
<evidence type="ECO:0000256" key="3">
    <source>
        <dbReference type="ARBA" id="ARBA00023136"/>
    </source>
</evidence>